<dbReference type="InterPro" id="IPR019398">
    <property type="entry name" value="Pre-rRNA_process_TSR2"/>
</dbReference>
<dbReference type="Pfam" id="PF10273">
    <property type="entry name" value="WGG"/>
    <property type="match status" value="1"/>
</dbReference>
<evidence type="ECO:0000256" key="2">
    <source>
        <dbReference type="ARBA" id="ARBA00022552"/>
    </source>
</evidence>
<keyword evidence="2" id="KW-0698">rRNA processing</keyword>
<name>A0AAN6YLH3_9PEZI</name>
<proteinExistence type="inferred from homology"/>
<keyword evidence="5" id="KW-1185">Reference proteome</keyword>
<evidence type="ECO:0000256" key="3">
    <source>
        <dbReference type="SAM" id="MobiDB-lite"/>
    </source>
</evidence>
<comment type="caution">
    <text evidence="4">The sequence shown here is derived from an EMBL/GenBank/DDBJ whole genome shotgun (WGS) entry which is preliminary data.</text>
</comment>
<dbReference type="PANTHER" id="PTHR21250">
    <property type="entry name" value="PRE-RRNA-PROCESSING PROTEIN TSR2 HOMOLOG"/>
    <property type="match status" value="1"/>
</dbReference>
<accession>A0AAN6YLH3</accession>
<evidence type="ECO:0000313" key="4">
    <source>
        <dbReference type="EMBL" id="KAK4219995.1"/>
    </source>
</evidence>
<feature type="region of interest" description="Disordered" evidence="3">
    <location>
        <begin position="70"/>
        <end position="96"/>
    </location>
</feature>
<reference evidence="4" key="1">
    <citation type="journal article" date="2023" name="Mol. Phylogenet. Evol.">
        <title>Genome-scale phylogeny and comparative genomics of the fungal order Sordariales.</title>
        <authorList>
            <person name="Hensen N."/>
            <person name="Bonometti L."/>
            <person name="Westerberg I."/>
            <person name="Brannstrom I.O."/>
            <person name="Guillou S."/>
            <person name="Cros-Aarteil S."/>
            <person name="Calhoun S."/>
            <person name="Haridas S."/>
            <person name="Kuo A."/>
            <person name="Mondo S."/>
            <person name="Pangilinan J."/>
            <person name="Riley R."/>
            <person name="LaButti K."/>
            <person name="Andreopoulos B."/>
            <person name="Lipzen A."/>
            <person name="Chen C."/>
            <person name="Yan M."/>
            <person name="Daum C."/>
            <person name="Ng V."/>
            <person name="Clum A."/>
            <person name="Steindorff A."/>
            <person name="Ohm R.A."/>
            <person name="Martin F."/>
            <person name="Silar P."/>
            <person name="Natvig D.O."/>
            <person name="Lalanne C."/>
            <person name="Gautier V."/>
            <person name="Ament-Velasquez S.L."/>
            <person name="Kruys A."/>
            <person name="Hutchinson M.I."/>
            <person name="Powell A.J."/>
            <person name="Barry K."/>
            <person name="Miller A.N."/>
            <person name="Grigoriev I.V."/>
            <person name="Debuchy R."/>
            <person name="Gladieux P."/>
            <person name="Hiltunen Thoren M."/>
            <person name="Johannesson H."/>
        </authorList>
    </citation>
    <scope>NUCLEOTIDE SEQUENCE</scope>
    <source>
        <strain evidence="4">PSN293</strain>
    </source>
</reference>
<dbReference type="EMBL" id="MU858046">
    <property type="protein sequence ID" value="KAK4219995.1"/>
    <property type="molecule type" value="Genomic_DNA"/>
</dbReference>
<evidence type="ECO:0000313" key="5">
    <source>
        <dbReference type="Proteomes" id="UP001301769"/>
    </source>
</evidence>
<protein>
    <submittedName>
        <fullName evidence="4">Pre-rRNA-processing protein TSR2-domain-containing protein</fullName>
    </submittedName>
</protein>
<feature type="region of interest" description="Disordered" evidence="3">
    <location>
        <begin position="165"/>
        <end position="220"/>
    </location>
</feature>
<sequence>MATNPSPATLQSEFEQAVAYALHLWQDLSLAVQENWGGPDSSDKRDWLAGAVVELFPDISKLSPSALLQQLQQQNQQPQQQQQNDNSSSSSTEEPDEAYIEEFLLNVMLDEFEVAIDNESAALVAEQIVRARTECLRGKIDGEVADLRRRFSSKRPNEKVNFKLVEQDQEADWDTEDDDDDDDDEDEEMTDAVPELVKKEKKEPEVDEDGFTKVVSKKKK</sequence>
<feature type="compositionally biased region" description="Acidic residues" evidence="3">
    <location>
        <begin position="167"/>
        <end position="190"/>
    </location>
</feature>
<comment type="similarity">
    <text evidence="1">Belongs to the TSR2 family.</text>
</comment>
<dbReference type="GO" id="GO:0006364">
    <property type="term" value="P:rRNA processing"/>
    <property type="evidence" value="ECO:0007669"/>
    <property type="project" value="UniProtKB-KW"/>
</dbReference>
<evidence type="ECO:0000256" key="1">
    <source>
        <dbReference type="ARBA" id="ARBA00006524"/>
    </source>
</evidence>
<dbReference type="Proteomes" id="UP001301769">
    <property type="component" value="Unassembled WGS sequence"/>
</dbReference>
<organism evidence="4 5">
    <name type="scientific">Rhypophila decipiens</name>
    <dbReference type="NCBI Taxonomy" id="261697"/>
    <lineage>
        <taxon>Eukaryota</taxon>
        <taxon>Fungi</taxon>
        <taxon>Dikarya</taxon>
        <taxon>Ascomycota</taxon>
        <taxon>Pezizomycotina</taxon>
        <taxon>Sordariomycetes</taxon>
        <taxon>Sordariomycetidae</taxon>
        <taxon>Sordariales</taxon>
        <taxon>Naviculisporaceae</taxon>
        <taxon>Rhypophila</taxon>
    </lineage>
</organism>
<dbReference type="AlphaFoldDB" id="A0AAN6YLH3"/>
<gene>
    <name evidence="4" type="ORF">QBC37DRAFT_409030</name>
</gene>
<reference evidence="4" key="2">
    <citation type="submission" date="2023-05" db="EMBL/GenBank/DDBJ databases">
        <authorList>
            <consortium name="Lawrence Berkeley National Laboratory"/>
            <person name="Steindorff A."/>
            <person name="Hensen N."/>
            <person name="Bonometti L."/>
            <person name="Westerberg I."/>
            <person name="Brannstrom I.O."/>
            <person name="Guillou S."/>
            <person name="Cros-Aarteil S."/>
            <person name="Calhoun S."/>
            <person name="Haridas S."/>
            <person name="Kuo A."/>
            <person name="Mondo S."/>
            <person name="Pangilinan J."/>
            <person name="Riley R."/>
            <person name="Labutti K."/>
            <person name="Andreopoulos B."/>
            <person name="Lipzen A."/>
            <person name="Chen C."/>
            <person name="Yanf M."/>
            <person name="Daum C."/>
            <person name="Ng V."/>
            <person name="Clum A."/>
            <person name="Ohm R."/>
            <person name="Martin F."/>
            <person name="Silar P."/>
            <person name="Natvig D."/>
            <person name="Lalanne C."/>
            <person name="Gautier V."/>
            <person name="Ament-Velasquez S.L."/>
            <person name="Kruys A."/>
            <person name="Hutchinson M.I."/>
            <person name="Powell A.J."/>
            <person name="Barry K."/>
            <person name="Miller A.N."/>
            <person name="Grigoriev I.V."/>
            <person name="Debuchy R."/>
            <person name="Gladieux P."/>
            <person name="Thoren M.H."/>
            <person name="Johannesson H."/>
        </authorList>
    </citation>
    <scope>NUCLEOTIDE SEQUENCE</scope>
    <source>
        <strain evidence="4">PSN293</strain>
    </source>
</reference>
<feature type="compositionally biased region" description="Low complexity" evidence="3">
    <location>
        <begin position="70"/>
        <end position="91"/>
    </location>
</feature>